<name>X1D8K6_9ZZZZ</name>
<dbReference type="AlphaFoldDB" id="X1D8K6"/>
<organism evidence="1">
    <name type="scientific">marine sediment metagenome</name>
    <dbReference type="NCBI Taxonomy" id="412755"/>
    <lineage>
        <taxon>unclassified sequences</taxon>
        <taxon>metagenomes</taxon>
        <taxon>ecological metagenomes</taxon>
    </lineage>
</organism>
<sequence length="32" mass="4073">MKKNKKQSNIDFRFMLFFFKIRDKFHPPIEKI</sequence>
<feature type="non-terminal residue" evidence="1">
    <location>
        <position position="32"/>
    </location>
</feature>
<accession>X1D8K6</accession>
<gene>
    <name evidence="1" type="ORF">S01H4_43749</name>
</gene>
<dbReference type="EMBL" id="BART01024170">
    <property type="protein sequence ID" value="GAH01414.1"/>
    <property type="molecule type" value="Genomic_DNA"/>
</dbReference>
<reference evidence="1" key="1">
    <citation type="journal article" date="2014" name="Front. Microbiol.">
        <title>High frequency of phylogenetically diverse reductive dehalogenase-homologous genes in deep subseafloor sedimentary metagenomes.</title>
        <authorList>
            <person name="Kawai M."/>
            <person name="Futagami T."/>
            <person name="Toyoda A."/>
            <person name="Takaki Y."/>
            <person name="Nishi S."/>
            <person name="Hori S."/>
            <person name="Arai W."/>
            <person name="Tsubouchi T."/>
            <person name="Morono Y."/>
            <person name="Uchiyama I."/>
            <person name="Ito T."/>
            <person name="Fujiyama A."/>
            <person name="Inagaki F."/>
            <person name="Takami H."/>
        </authorList>
    </citation>
    <scope>NUCLEOTIDE SEQUENCE</scope>
    <source>
        <strain evidence="1">Expedition CK06-06</strain>
    </source>
</reference>
<protein>
    <submittedName>
        <fullName evidence="1">Uncharacterized protein</fullName>
    </submittedName>
</protein>
<evidence type="ECO:0000313" key="1">
    <source>
        <dbReference type="EMBL" id="GAH01414.1"/>
    </source>
</evidence>
<proteinExistence type="predicted"/>
<comment type="caution">
    <text evidence="1">The sequence shown here is derived from an EMBL/GenBank/DDBJ whole genome shotgun (WGS) entry which is preliminary data.</text>
</comment>